<name>A0ABP3V931_9BURK</name>
<keyword evidence="3" id="KW-0238">DNA-binding</keyword>
<protein>
    <submittedName>
        <fullName evidence="6">LysR family transcriptional regulator</fullName>
    </submittedName>
</protein>
<evidence type="ECO:0000259" key="5">
    <source>
        <dbReference type="PROSITE" id="PS50931"/>
    </source>
</evidence>
<dbReference type="Gene3D" id="1.10.10.10">
    <property type="entry name" value="Winged helix-like DNA-binding domain superfamily/Winged helix DNA-binding domain"/>
    <property type="match status" value="1"/>
</dbReference>
<feature type="domain" description="HTH lysR-type" evidence="5">
    <location>
        <begin position="7"/>
        <end position="65"/>
    </location>
</feature>
<evidence type="ECO:0000313" key="7">
    <source>
        <dbReference type="Proteomes" id="UP001500279"/>
    </source>
</evidence>
<organism evidence="6 7">
    <name type="scientific">Ideonella azotifigens</name>
    <dbReference type="NCBI Taxonomy" id="513160"/>
    <lineage>
        <taxon>Bacteria</taxon>
        <taxon>Pseudomonadati</taxon>
        <taxon>Pseudomonadota</taxon>
        <taxon>Betaproteobacteria</taxon>
        <taxon>Burkholderiales</taxon>
        <taxon>Sphaerotilaceae</taxon>
        <taxon>Ideonella</taxon>
    </lineage>
</organism>
<evidence type="ECO:0000256" key="4">
    <source>
        <dbReference type="ARBA" id="ARBA00023163"/>
    </source>
</evidence>
<reference evidence="7" key="1">
    <citation type="journal article" date="2019" name="Int. J. Syst. Evol. Microbiol.">
        <title>The Global Catalogue of Microorganisms (GCM) 10K type strain sequencing project: providing services to taxonomists for standard genome sequencing and annotation.</title>
        <authorList>
            <consortium name="The Broad Institute Genomics Platform"/>
            <consortium name="The Broad Institute Genome Sequencing Center for Infectious Disease"/>
            <person name="Wu L."/>
            <person name="Ma J."/>
        </authorList>
    </citation>
    <scope>NUCLEOTIDE SEQUENCE [LARGE SCALE GENOMIC DNA]</scope>
    <source>
        <strain evidence="7">JCM 15503</strain>
    </source>
</reference>
<dbReference type="InterPro" id="IPR005119">
    <property type="entry name" value="LysR_subst-bd"/>
</dbReference>
<evidence type="ECO:0000256" key="2">
    <source>
        <dbReference type="ARBA" id="ARBA00023015"/>
    </source>
</evidence>
<dbReference type="EMBL" id="BAAAEW010000014">
    <property type="protein sequence ID" value="GAA0752618.1"/>
    <property type="molecule type" value="Genomic_DNA"/>
</dbReference>
<comment type="similarity">
    <text evidence="1">Belongs to the LysR transcriptional regulatory family.</text>
</comment>
<dbReference type="PROSITE" id="PS50931">
    <property type="entry name" value="HTH_LYSR"/>
    <property type="match status" value="1"/>
</dbReference>
<proteinExistence type="inferred from homology"/>
<dbReference type="Pfam" id="PF00126">
    <property type="entry name" value="HTH_1"/>
    <property type="match status" value="1"/>
</dbReference>
<dbReference type="RefSeq" id="WP_141288567.1">
    <property type="nucleotide sequence ID" value="NZ_BAAAEW010000014.1"/>
</dbReference>
<evidence type="ECO:0000256" key="1">
    <source>
        <dbReference type="ARBA" id="ARBA00009437"/>
    </source>
</evidence>
<dbReference type="Gene3D" id="3.40.190.290">
    <property type="match status" value="1"/>
</dbReference>
<accession>A0ABP3V931</accession>
<dbReference type="InterPro" id="IPR036390">
    <property type="entry name" value="WH_DNA-bd_sf"/>
</dbReference>
<evidence type="ECO:0000256" key="3">
    <source>
        <dbReference type="ARBA" id="ARBA00023125"/>
    </source>
</evidence>
<keyword evidence="7" id="KW-1185">Reference proteome</keyword>
<gene>
    <name evidence="6" type="ORF">GCM10009107_26650</name>
</gene>
<dbReference type="PANTHER" id="PTHR30126">
    <property type="entry name" value="HTH-TYPE TRANSCRIPTIONAL REGULATOR"/>
    <property type="match status" value="1"/>
</dbReference>
<dbReference type="InterPro" id="IPR000847">
    <property type="entry name" value="LysR_HTH_N"/>
</dbReference>
<sequence length="297" mass="31814">MPVVGTPSLDQLQVLIAVVREGSFAAAGRRLHRATSAISYSISSLETQLGLELFDRTNARRPKLTSAGETVLAKARSVSSGVSDIKARVASIRQGLEAEISMVVDVMFPTQRLVDAVRAFEEKFPTVTLHLNLEALGAVSQLVQRGVARLGIGGIHHSDTTGFEVVSVGQVEMIPVATPTHALAGVDSNVVGAAKRHRQLVLRVREAFQPGPDVAVYAADTWSMSDLGAKHALLLAGLGWGYMPEPAVRQDIVDGRLVRLKVPESLGGFYLFQAMYRPDTPPGPAGAWLIQTLVEHA</sequence>
<keyword evidence="2" id="KW-0805">Transcription regulation</keyword>
<dbReference type="Pfam" id="PF03466">
    <property type="entry name" value="LysR_substrate"/>
    <property type="match status" value="1"/>
</dbReference>
<dbReference type="SUPFAM" id="SSF53850">
    <property type="entry name" value="Periplasmic binding protein-like II"/>
    <property type="match status" value="1"/>
</dbReference>
<dbReference type="PANTHER" id="PTHR30126:SF91">
    <property type="entry name" value="LYSR FAMILY TRANSCRIPTIONAL REGULATOR"/>
    <property type="match status" value="1"/>
</dbReference>
<dbReference type="Proteomes" id="UP001500279">
    <property type="component" value="Unassembled WGS sequence"/>
</dbReference>
<dbReference type="SUPFAM" id="SSF46785">
    <property type="entry name" value="Winged helix' DNA-binding domain"/>
    <property type="match status" value="1"/>
</dbReference>
<dbReference type="InterPro" id="IPR036388">
    <property type="entry name" value="WH-like_DNA-bd_sf"/>
</dbReference>
<comment type="caution">
    <text evidence="6">The sequence shown here is derived from an EMBL/GenBank/DDBJ whole genome shotgun (WGS) entry which is preliminary data.</text>
</comment>
<keyword evidence="4" id="KW-0804">Transcription</keyword>
<evidence type="ECO:0000313" key="6">
    <source>
        <dbReference type="EMBL" id="GAA0752618.1"/>
    </source>
</evidence>